<evidence type="ECO:0000313" key="1">
    <source>
        <dbReference type="EMBL" id="CAH1439629.1"/>
    </source>
</evidence>
<comment type="caution">
    <text evidence="1">The sequence shown here is derived from an EMBL/GenBank/DDBJ whole genome shotgun (WGS) entry which is preliminary data.</text>
</comment>
<accession>A0AAU9NPJ8</accession>
<dbReference type="EMBL" id="CAKMRJ010005108">
    <property type="protein sequence ID" value="CAH1439629.1"/>
    <property type="molecule type" value="Genomic_DNA"/>
</dbReference>
<gene>
    <name evidence="1" type="ORF">LVIROSA_LOCUS25814</name>
</gene>
<dbReference type="Proteomes" id="UP001157418">
    <property type="component" value="Unassembled WGS sequence"/>
</dbReference>
<proteinExistence type="predicted"/>
<dbReference type="EMBL" id="CAKMRJ010005108">
    <property type="protein sequence ID" value="CAH1439630.1"/>
    <property type="molecule type" value="Genomic_DNA"/>
</dbReference>
<organism evidence="1 2">
    <name type="scientific">Lactuca virosa</name>
    <dbReference type="NCBI Taxonomy" id="75947"/>
    <lineage>
        <taxon>Eukaryota</taxon>
        <taxon>Viridiplantae</taxon>
        <taxon>Streptophyta</taxon>
        <taxon>Embryophyta</taxon>
        <taxon>Tracheophyta</taxon>
        <taxon>Spermatophyta</taxon>
        <taxon>Magnoliopsida</taxon>
        <taxon>eudicotyledons</taxon>
        <taxon>Gunneridae</taxon>
        <taxon>Pentapetalae</taxon>
        <taxon>asterids</taxon>
        <taxon>campanulids</taxon>
        <taxon>Asterales</taxon>
        <taxon>Asteraceae</taxon>
        <taxon>Cichorioideae</taxon>
        <taxon>Cichorieae</taxon>
        <taxon>Lactucinae</taxon>
        <taxon>Lactuca</taxon>
    </lineage>
</organism>
<name>A0AAU9NPJ8_9ASTR</name>
<dbReference type="AlphaFoldDB" id="A0AAU9NPJ8"/>
<reference evidence="1 2" key="1">
    <citation type="submission" date="2022-01" db="EMBL/GenBank/DDBJ databases">
        <authorList>
            <person name="Xiong W."/>
            <person name="Schranz E."/>
        </authorList>
    </citation>
    <scope>NUCLEOTIDE SEQUENCE [LARGE SCALE GENOMIC DNA]</scope>
</reference>
<protein>
    <submittedName>
        <fullName evidence="1">Uncharacterized protein</fullName>
    </submittedName>
</protein>
<keyword evidence="2" id="KW-1185">Reference proteome</keyword>
<evidence type="ECO:0000313" key="2">
    <source>
        <dbReference type="Proteomes" id="UP001157418"/>
    </source>
</evidence>
<sequence length="82" mass="9412">MDSPLLQRYRRDRRKLLNFIVSSELITDIRKFPGSVIDFDVISADYVLECIKSGEYKDAILPPRTYGYKGGESSEFKVEDGC</sequence>